<evidence type="ECO:0000256" key="3">
    <source>
        <dbReference type="ARBA" id="ARBA00023316"/>
    </source>
</evidence>
<keyword evidence="4" id="KW-0732">Signal</keyword>
<organism evidence="6">
    <name type="scientific">Tanacetum cinerariifolium</name>
    <name type="common">Dalmatian daisy</name>
    <name type="synonym">Chrysanthemum cinerariifolium</name>
    <dbReference type="NCBI Taxonomy" id="118510"/>
    <lineage>
        <taxon>Eukaryota</taxon>
        <taxon>Viridiplantae</taxon>
        <taxon>Streptophyta</taxon>
        <taxon>Embryophyta</taxon>
        <taxon>Tracheophyta</taxon>
        <taxon>Spermatophyta</taxon>
        <taxon>Magnoliopsida</taxon>
        <taxon>eudicotyledons</taxon>
        <taxon>Gunneridae</taxon>
        <taxon>Pentapetalae</taxon>
        <taxon>asterids</taxon>
        <taxon>campanulids</taxon>
        <taxon>Asterales</taxon>
        <taxon>Asteraceae</taxon>
        <taxon>Asteroideae</taxon>
        <taxon>Anthemideae</taxon>
        <taxon>Anthemidinae</taxon>
        <taxon>Tanacetum</taxon>
    </lineage>
</organism>
<dbReference type="Gene3D" id="2.160.20.10">
    <property type="entry name" value="Single-stranded right-handed beta-helix, Pectin lyase-like"/>
    <property type="match status" value="1"/>
</dbReference>
<comment type="subcellular location">
    <subcellularLocation>
        <location evidence="1">Secreted</location>
    </subcellularLocation>
</comment>
<sequence>MDKELLMKAACICFVLSILQSSCEASSYSVVRFGARADGRTDSSKAFQNTWRAACASTGSHTVYIPRGTYMTKPVVFSGPCRSRILFRIDGTLVAPPNYWDMGNSGFWILFSKVTRLTLHGGVLDARGSKFWACRRTGSRCPPGV</sequence>
<dbReference type="PANTHER" id="PTHR31375">
    <property type="match status" value="1"/>
</dbReference>
<dbReference type="AlphaFoldDB" id="A0A699RTT5"/>
<dbReference type="GO" id="GO:0005576">
    <property type="term" value="C:extracellular region"/>
    <property type="evidence" value="ECO:0007669"/>
    <property type="project" value="UniProtKB-SubCell"/>
</dbReference>
<feature type="domain" description="Rhamnogalacturonase A/B/Epimerase-like pectate lyase" evidence="5">
    <location>
        <begin position="29"/>
        <end position="74"/>
    </location>
</feature>
<evidence type="ECO:0000256" key="1">
    <source>
        <dbReference type="ARBA" id="ARBA00004613"/>
    </source>
</evidence>
<feature type="non-terminal residue" evidence="6">
    <location>
        <position position="145"/>
    </location>
</feature>
<keyword evidence="2" id="KW-0964">Secreted</keyword>
<dbReference type="GO" id="GO:0071555">
    <property type="term" value="P:cell wall organization"/>
    <property type="evidence" value="ECO:0007669"/>
    <property type="project" value="UniProtKB-KW"/>
</dbReference>
<name>A0A699RTT5_TANCI</name>
<dbReference type="EMBL" id="BKCJ011119581">
    <property type="protein sequence ID" value="GFC89196.1"/>
    <property type="molecule type" value="Genomic_DNA"/>
</dbReference>
<evidence type="ECO:0000313" key="6">
    <source>
        <dbReference type="EMBL" id="GFC89196.1"/>
    </source>
</evidence>
<comment type="caution">
    <text evidence="6">The sequence shown here is derived from an EMBL/GenBank/DDBJ whole genome shotgun (WGS) entry which is preliminary data.</text>
</comment>
<gene>
    <name evidence="6" type="ORF">Tci_861166</name>
</gene>
<keyword evidence="6" id="KW-0456">Lyase</keyword>
<proteinExistence type="predicted"/>
<evidence type="ECO:0000259" key="5">
    <source>
        <dbReference type="Pfam" id="PF12708"/>
    </source>
</evidence>
<accession>A0A699RTT5</accession>
<dbReference type="GO" id="GO:0016829">
    <property type="term" value="F:lyase activity"/>
    <property type="evidence" value="ECO:0007669"/>
    <property type="project" value="UniProtKB-KW"/>
</dbReference>
<dbReference type="Pfam" id="PF12708">
    <property type="entry name" value="Pect-lyase_RHGA_epim"/>
    <property type="match status" value="1"/>
</dbReference>
<feature type="chain" id="PRO_5025566787" evidence="4">
    <location>
        <begin position="26"/>
        <end position="145"/>
    </location>
</feature>
<protein>
    <submittedName>
        <fullName evidence="6">Pectin lyase-like superfamily protein</fullName>
    </submittedName>
</protein>
<dbReference type="InterPro" id="IPR012334">
    <property type="entry name" value="Pectin_lyas_fold"/>
</dbReference>
<evidence type="ECO:0000256" key="4">
    <source>
        <dbReference type="SAM" id="SignalP"/>
    </source>
</evidence>
<dbReference type="InterPro" id="IPR011050">
    <property type="entry name" value="Pectin_lyase_fold/virulence"/>
</dbReference>
<evidence type="ECO:0000256" key="2">
    <source>
        <dbReference type="ARBA" id="ARBA00022525"/>
    </source>
</evidence>
<reference evidence="6" key="1">
    <citation type="journal article" date="2019" name="Sci. Rep.">
        <title>Draft genome of Tanacetum cinerariifolium, the natural source of mosquito coil.</title>
        <authorList>
            <person name="Yamashiro T."/>
            <person name="Shiraishi A."/>
            <person name="Satake H."/>
            <person name="Nakayama K."/>
        </authorList>
    </citation>
    <scope>NUCLEOTIDE SEQUENCE</scope>
</reference>
<dbReference type="SUPFAM" id="SSF51126">
    <property type="entry name" value="Pectin lyase-like"/>
    <property type="match status" value="1"/>
</dbReference>
<feature type="signal peptide" evidence="4">
    <location>
        <begin position="1"/>
        <end position="25"/>
    </location>
</feature>
<dbReference type="InterPro" id="IPR024535">
    <property type="entry name" value="RHGA/B-epi-like_pectate_lyase"/>
</dbReference>
<keyword evidence="3" id="KW-0961">Cell wall biogenesis/degradation</keyword>